<evidence type="ECO:0000313" key="2">
    <source>
        <dbReference type="Proteomes" id="UP001224644"/>
    </source>
</evidence>
<dbReference type="Proteomes" id="UP001224644">
    <property type="component" value="Unassembled WGS sequence"/>
</dbReference>
<keyword evidence="2" id="KW-1185">Reference proteome</keyword>
<name>A0ABT8BME6_9HYPH</name>
<dbReference type="EMBL" id="JAUFPX010000017">
    <property type="protein sequence ID" value="MDN3592403.1"/>
    <property type="molecule type" value="Genomic_DNA"/>
</dbReference>
<evidence type="ECO:0000313" key="1">
    <source>
        <dbReference type="EMBL" id="MDN3592403.1"/>
    </source>
</evidence>
<protein>
    <submittedName>
        <fullName evidence="1">Uncharacterized protein</fullName>
    </submittedName>
</protein>
<reference evidence="2" key="1">
    <citation type="journal article" date="2019" name="Int. J. Syst. Evol. Microbiol.">
        <title>The Global Catalogue of Microorganisms (GCM) 10K type strain sequencing project: providing services to taxonomists for standard genome sequencing and annotation.</title>
        <authorList>
            <consortium name="The Broad Institute Genomics Platform"/>
            <consortium name="The Broad Institute Genome Sequencing Center for Infectious Disease"/>
            <person name="Wu L."/>
            <person name="Ma J."/>
        </authorList>
    </citation>
    <scope>NUCLEOTIDE SEQUENCE [LARGE SCALE GENOMIC DNA]</scope>
    <source>
        <strain evidence="2">CECT 7069</strain>
    </source>
</reference>
<dbReference type="RefSeq" id="WP_290346297.1">
    <property type="nucleotide sequence ID" value="NZ_JAUFPX010000017.1"/>
</dbReference>
<gene>
    <name evidence="1" type="ORF">QWZ12_17560</name>
</gene>
<accession>A0ABT8BME6</accession>
<sequence length="183" mass="20855">MSLLLLSAALARGARKKPETETEKDLVIEEYKSCRELIGRNIEIIERNEVYVIGACAVIIIFTIDKGNNLLTFCAAWLPLVLAYVGLRRYQALDSTIDLIDKYIEKQENTYKVIGYTSYYANRNPTHQLGKARLKVWTILIRAMIAFALYKSYAVINPLQDVCVAYPKIDFLCRPPDSAKDQN</sequence>
<organism evidence="1 2">
    <name type="scientific">Methylobacterium adhaesivum</name>
    <dbReference type="NCBI Taxonomy" id="333297"/>
    <lineage>
        <taxon>Bacteria</taxon>
        <taxon>Pseudomonadati</taxon>
        <taxon>Pseudomonadota</taxon>
        <taxon>Alphaproteobacteria</taxon>
        <taxon>Hyphomicrobiales</taxon>
        <taxon>Methylobacteriaceae</taxon>
        <taxon>Methylobacterium</taxon>
    </lineage>
</organism>
<comment type="caution">
    <text evidence="1">The sequence shown here is derived from an EMBL/GenBank/DDBJ whole genome shotgun (WGS) entry which is preliminary data.</text>
</comment>
<proteinExistence type="predicted"/>